<protein>
    <submittedName>
        <fullName evidence="2">Antibiotic biosynthesis monooxygenase</fullName>
    </submittedName>
</protein>
<feature type="domain" description="ABM" evidence="1">
    <location>
        <begin position="2"/>
        <end position="91"/>
    </location>
</feature>
<accession>A0ABS2Z9K9</accession>
<dbReference type="PANTHER" id="PTHR33336:SF3">
    <property type="entry name" value="ABM DOMAIN-CONTAINING PROTEIN"/>
    <property type="match status" value="1"/>
</dbReference>
<dbReference type="SUPFAM" id="SSF54909">
    <property type="entry name" value="Dimeric alpha+beta barrel"/>
    <property type="match status" value="1"/>
</dbReference>
<dbReference type="PANTHER" id="PTHR33336">
    <property type="entry name" value="QUINOL MONOOXYGENASE YGIN-RELATED"/>
    <property type="match status" value="1"/>
</dbReference>
<dbReference type="PROSITE" id="PS51725">
    <property type="entry name" value="ABM"/>
    <property type="match status" value="1"/>
</dbReference>
<dbReference type="InterPro" id="IPR050744">
    <property type="entry name" value="AI-2_Isomerase_LsrG"/>
</dbReference>
<dbReference type="Gene3D" id="3.30.70.100">
    <property type="match status" value="1"/>
</dbReference>
<comment type="caution">
    <text evidence="2">The sequence shown here is derived from an EMBL/GenBank/DDBJ whole genome shotgun (WGS) entry which is preliminary data.</text>
</comment>
<evidence type="ECO:0000259" key="1">
    <source>
        <dbReference type="PROSITE" id="PS51725"/>
    </source>
</evidence>
<dbReference type="InterPro" id="IPR007138">
    <property type="entry name" value="ABM_dom"/>
</dbReference>
<dbReference type="Proteomes" id="UP001319060">
    <property type="component" value="Unassembled WGS sequence"/>
</dbReference>
<dbReference type="GO" id="GO:0004497">
    <property type="term" value="F:monooxygenase activity"/>
    <property type="evidence" value="ECO:0007669"/>
    <property type="project" value="UniProtKB-KW"/>
</dbReference>
<keyword evidence="2" id="KW-0560">Oxidoreductase</keyword>
<evidence type="ECO:0000313" key="2">
    <source>
        <dbReference type="EMBL" id="MBN3544878.1"/>
    </source>
</evidence>
<gene>
    <name evidence="2" type="ORF">JYA64_06210</name>
</gene>
<dbReference type="EMBL" id="JAFHKS010000042">
    <property type="protein sequence ID" value="MBN3544878.1"/>
    <property type="molecule type" value="Genomic_DNA"/>
</dbReference>
<keyword evidence="3" id="KW-1185">Reference proteome</keyword>
<organism evidence="2 3">
    <name type="scientific">Fictibacillus barbaricus</name>
    <dbReference type="NCBI Taxonomy" id="182136"/>
    <lineage>
        <taxon>Bacteria</taxon>
        <taxon>Bacillati</taxon>
        <taxon>Bacillota</taxon>
        <taxon>Bacilli</taxon>
        <taxon>Bacillales</taxon>
        <taxon>Fictibacillaceae</taxon>
        <taxon>Fictibacillus</taxon>
    </lineage>
</organism>
<dbReference type="RefSeq" id="WP_188403467.1">
    <property type="nucleotide sequence ID" value="NZ_BMCE01000002.1"/>
</dbReference>
<sequence length="98" mass="11344">MIIIHAALTVLKEKEEEFLNEVKTLIEASRRESGNMQYDLMKDTETESAYMMIEVWKNQEAVESHNTSEHYIQFGQKAQSFMAAPTDVKIFAGQEVER</sequence>
<reference evidence="2 3" key="1">
    <citation type="submission" date="2021-01" db="EMBL/GenBank/DDBJ databases">
        <title>Genome Sequencing of Type Strains.</title>
        <authorList>
            <person name="Lemaire J.F."/>
            <person name="Inderbitzin P."/>
            <person name="Collins S.B."/>
            <person name="Wespe N."/>
            <person name="Knight-Connoni V."/>
        </authorList>
    </citation>
    <scope>NUCLEOTIDE SEQUENCE [LARGE SCALE GENOMIC DNA]</scope>
    <source>
        <strain evidence="2 3">DSM 14730</strain>
    </source>
</reference>
<evidence type="ECO:0000313" key="3">
    <source>
        <dbReference type="Proteomes" id="UP001319060"/>
    </source>
</evidence>
<dbReference type="InterPro" id="IPR011008">
    <property type="entry name" value="Dimeric_a/b-barrel"/>
</dbReference>
<keyword evidence="2" id="KW-0503">Monooxygenase</keyword>
<proteinExistence type="predicted"/>
<name>A0ABS2Z9K9_9BACL</name>
<dbReference type="Pfam" id="PF03992">
    <property type="entry name" value="ABM"/>
    <property type="match status" value="1"/>
</dbReference>